<sequence>YKYGNPRCNRLRRTLTSVVDADVKDIPTNWLTRYQHFQQCQRHFLKRSHKEFVAVTQVESAPEGANDRHIGVN</sequence>
<feature type="non-terminal residue" evidence="1">
    <location>
        <position position="1"/>
    </location>
</feature>
<reference evidence="1 2" key="1">
    <citation type="submission" date="2019-01" db="EMBL/GenBank/DDBJ databases">
        <authorList>
            <person name="Sayadi A."/>
        </authorList>
    </citation>
    <scope>NUCLEOTIDE SEQUENCE [LARGE SCALE GENOMIC DNA]</scope>
</reference>
<accession>A0A653C9M2</accession>
<name>A0A653C9M2_CALMS</name>
<dbReference type="AlphaFoldDB" id="A0A653C9M2"/>
<organism evidence="1 2">
    <name type="scientific">Callosobruchus maculatus</name>
    <name type="common">Southern cowpea weevil</name>
    <name type="synonym">Pulse bruchid</name>
    <dbReference type="NCBI Taxonomy" id="64391"/>
    <lineage>
        <taxon>Eukaryota</taxon>
        <taxon>Metazoa</taxon>
        <taxon>Ecdysozoa</taxon>
        <taxon>Arthropoda</taxon>
        <taxon>Hexapoda</taxon>
        <taxon>Insecta</taxon>
        <taxon>Pterygota</taxon>
        <taxon>Neoptera</taxon>
        <taxon>Endopterygota</taxon>
        <taxon>Coleoptera</taxon>
        <taxon>Polyphaga</taxon>
        <taxon>Cucujiformia</taxon>
        <taxon>Chrysomeloidea</taxon>
        <taxon>Chrysomelidae</taxon>
        <taxon>Bruchinae</taxon>
        <taxon>Bruchini</taxon>
        <taxon>Callosobruchus</taxon>
    </lineage>
</organism>
<dbReference type="EMBL" id="CAACVG010007276">
    <property type="protein sequence ID" value="VEN44611.1"/>
    <property type="molecule type" value="Genomic_DNA"/>
</dbReference>
<keyword evidence="2" id="KW-1185">Reference proteome</keyword>
<dbReference type="OrthoDB" id="6778955at2759"/>
<evidence type="ECO:0000313" key="2">
    <source>
        <dbReference type="Proteomes" id="UP000410492"/>
    </source>
</evidence>
<evidence type="ECO:0008006" key="3">
    <source>
        <dbReference type="Google" id="ProtNLM"/>
    </source>
</evidence>
<gene>
    <name evidence="1" type="ORF">CALMAC_LOCUS7342</name>
</gene>
<dbReference type="Proteomes" id="UP000410492">
    <property type="component" value="Unassembled WGS sequence"/>
</dbReference>
<proteinExistence type="predicted"/>
<evidence type="ECO:0000313" key="1">
    <source>
        <dbReference type="EMBL" id="VEN44611.1"/>
    </source>
</evidence>
<protein>
    <recommendedName>
        <fullName evidence="3">THAP-type domain-containing protein</fullName>
    </recommendedName>
</protein>